<dbReference type="AlphaFoldDB" id="Q4QD08"/>
<dbReference type="GeneID" id="5651312"/>
<keyword evidence="2" id="KW-1185">Reference proteome</keyword>
<reference evidence="1 2" key="1">
    <citation type="journal article" date="2005" name="Science">
        <title>The genome of the kinetoplastid parasite, Leishmania major.</title>
        <authorList>
            <person name="Ivens A.C."/>
            <person name="Peacock C.S."/>
            <person name="Worthey E.A."/>
            <person name="Murphy L."/>
            <person name="Aggarwal G."/>
            <person name="Berriman M."/>
            <person name="Sisk E."/>
            <person name="Rajandream M.A."/>
            <person name="Adlem E."/>
            <person name="Aert R."/>
            <person name="Anupama A."/>
            <person name="Apostolou Z."/>
            <person name="Attipoe P."/>
            <person name="Bason N."/>
            <person name="Bauser C."/>
            <person name="Beck A."/>
            <person name="Beverley S.M."/>
            <person name="Bianchettin G."/>
            <person name="Borzym K."/>
            <person name="Bothe G."/>
            <person name="Bruschi C.V."/>
            <person name="Collins M."/>
            <person name="Cadag E."/>
            <person name="Ciarloni L."/>
            <person name="Clayton C."/>
            <person name="Coulson R.M."/>
            <person name="Cronin A."/>
            <person name="Cruz A.K."/>
            <person name="Davies R.M."/>
            <person name="De Gaudenzi J."/>
            <person name="Dobson D.E."/>
            <person name="Duesterhoeft A."/>
            <person name="Fazelina G."/>
            <person name="Fosker N."/>
            <person name="Frasch A.C."/>
            <person name="Fraser A."/>
            <person name="Fuchs M."/>
            <person name="Gabel C."/>
            <person name="Goble A."/>
            <person name="Goffeau A."/>
            <person name="Harris D."/>
            <person name="Hertz-Fowler C."/>
            <person name="Hilbert H."/>
            <person name="Horn D."/>
            <person name="Huang Y."/>
            <person name="Klages S."/>
            <person name="Knights A."/>
            <person name="Kube M."/>
            <person name="Larke N."/>
            <person name="Litvin L."/>
            <person name="Lord A."/>
            <person name="Louie T."/>
            <person name="Marra M."/>
            <person name="Masuy D."/>
            <person name="Matthews K."/>
            <person name="Michaeli S."/>
            <person name="Mottram J.C."/>
            <person name="Muller-Auer S."/>
            <person name="Munden H."/>
            <person name="Nelson S."/>
            <person name="Norbertczak H."/>
            <person name="Oliver K."/>
            <person name="O'neil S."/>
            <person name="Pentony M."/>
            <person name="Pohl T.M."/>
            <person name="Price C."/>
            <person name="Purnelle B."/>
            <person name="Quail M.A."/>
            <person name="Rabbinowitsch E."/>
            <person name="Reinhardt R."/>
            <person name="Rieger M."/>
            <person name="Rinta J."/>
            <person name="Robben J."/>
            <person name="Robertson L."/>
            <person name="Ruiz J.C."/>
            <person name="Rutter S."/>
            <person name="Saunders D."/>
            <person name="Schafer M."/>
            <person name="Schein J."/>
            <person name="Schwartz D.C."/>
            <person name="Seeger K."/>
            <person name="Seyler A."/>
            <person name="Sharp S."/>
            <person name="Shin H."/>
            <person name="Sivam D."/>
            <person name="Squares R."/>
            <person name="Squares S."/>
            <person name="Tosato V."/>
            <person name="Vogt C."/>
            <person name="Volckaert G."/>
            <person name="Wambutt R."/>
            <person name="Warren T."/>
            <person name="Wedler H."/>
            <person name="Woodward J."/>
            <person name="Zhou S."/>
            <person name="Zimmermann W."/>
            <person name="Smith D.F."/>
            <person name="Blackwell J.M."/>
            <person name="Stuart K.D."/>
            <person name="Barrell B."/>
            <person name="Myler P.J."/>
        </authorList>
    </citation>
    <scope>NUCLEOTIDE SEQUENCE [LARGE SCALE GENOMIC DNA]</scope>
    <source>
        <strain evidence="2">MHOM/IL/81/Friedlin</strain>
    </source>
</reference>
<proteinExistence type="predicted"/>
<name>Q4QD08_LEIMA</name>
<organism evidence="1 2">
    <name type="scientific">Leishmania major</name>
    <dbReference type="NCBI Taxonomy" id="5664"/>
    <lineage>
        <taxon>Eukaryota</taxon>
        <taxon>Discoba</taxon>
        <taxon>Euglenozoa</taxon>
        <taxon>Kinetoplastea</taxon>
        <taxon>Metakinetoplastina</taxon>
        <taxon>Trypanosomatida</taxon>
        <taxon>Trypanosomatidae</taxon>
        <taxon>Leishmaniinae</taxon>
        <taxon>Leishmania</taxon>
    </lineage>
</organism>
<dbReference type="VEuPathDB" id="TriTrypDB:LMJFC_200008850"/>
<reference evidence="1 2" key="2">
    <citation type="journal article" date="2011" name="Genome Res.">
        <title>Chromosome and gene copy number variation allow major structural change between species and strains of Leishmania.</title>
        <authorList>
            <person name="Rogers M.B."/>
            <person name="Hilley J.D."/>
            <person name="Dickens N.J."/>
            <person name="Wilkes J."/>
            <person name="Bates P.A."/>
            <person name="Depledge D.P."/>
            <person name="Harris D."/>
            <person name="Her Y."/>
            <person name="Herzyk P."/>
            <person name="Imamura H."/>
            <person name="Otto T.D."/>
            <person name="Sanders M."/>
            <person name="Seeger K."/>
            <person name="Dujardin J.C."/>
            <person name="Berriman M."/>
            <person name="Smith D.F."/>
            <person name="Hertz-Fowler C."/>
            <person name="Mottram J.C."/>
        </authorList>
    </citation>
    <scope>NUCLEOTIDE SEQUENCE [LARGE SCALE GENOMIC DNA]</scope>
    <source>
        <strain evidence="2">MHOM/IL/81/Friedlin</strain>
    </source>
</reference>
<gene>
    <name evidence="1" type="ORF">LMJF_20_0343</name>
</gene>
<protein>
    <submittedName>
        <fullName evidence="1">Uncharacterized protein</fullName>
    </submittedName>
</protein>
<dbReference type="VEuPathDB" id="TriTrypDB:LmjF.20.0343"/>
<evidence type="ECO:0000313" key="1">
    <source>
        <dbReference type="EMBL" id="CAJ03633.1"/>
    </source>
</evidence>
<evidence type="ECO:0000313" key="2">
    <source>
        <dbReference type="Proteomes" id="UP000000542"/>
    </source>
</evidence>
<dbReference type="HOGENOM" id="CLU_1996970_0_0_1"/>
<dbReference type="InParanoid" id="Q4QD08"/>
<dbReference type="EMBL" id="FR796416">
    <property type="protein sequence ID" value="CAJ03633.1"/>
    <property type="molecule type" value="Genomic_DNA"/>
</dbReference>
<dbReference type="RefSeq" id="XP_001682790.1">
    <property type="nucleotide sequence ID" value="XM_001682738.1"/>
</dbReference>
<dbReference type="KEGG" id="lma:LMJF_20_0343"/>
<accession>Q4QD08</accession>
<dbReference type="Proteomes" id="UP000000542">
    <property type="component" value="Chromosome 20"/>
</dbReference>
<sequence length="125" mass="13183">MTRCPIFQPACTSCLQPFFLPALVARGTFACGQGQAPHGARGGQSDASLRMSAVIPRTAWPQSELRQCRRVRHPWDGQCASLTRTNLTRSSHCPAGGGGGGGGVLEPPRWLHCVATREAGMVGGV</sequence>